<dbReference type="RefSeq" id="WP_111247945.1">
    <property type="nucleotide sequence ID" value="NZ_PIEU01000071.1"/>
</dbReference>
<sequence length="218" mass="25398">MKYVERIVLLLLFLFFDGDFNYQKANDFSLIVGLSENYSLKELLSWFLLYSYMYTGLILSCFRIINQTFTSYSLVRFKHRRQVMNDYLQRVFIHLILNISTIVLVIAIRKTVTPNLIITGEYLSQFIVIVTIGLFSTLILFVSRNLYFTLLLVNAYILGAVVFSNVFSTIPIVGGVLKFPFYLTRVGRESFSFFYWAILLISIFIVAHYVAAKKINYL</sequence>
<proteinExistence type="predicted"/>
<feature type="transmembrane region" description="Helical" evidence="1">
    <location>
        <begin position="193"/>
        <end position="212"/>
    </location>
</feature>
<gene>
    <name evidence="2" type="ORF">CI088_09050</name>
</gene>
<accession>A0A2W4BA96</accession>
<feature type="transmembrane region" description="Helical" evidence="1">
    <location>
        <begin position="123"/>
        <end position="143"/>
    </location>
</feature>
<dbReference type="STRING" id="1077675.BCR22_11550"/>
<reference evidence="2 3" key="1">
    <citation type="submission" date="2017-11" db="EMBL/GenBank/DDBJ databases">
        <title>Draft genome sequence of Enterococcus plantarum TRW2 strain isolated from lettuce.</title>
        <authorList>
            <person name="Kim E.B."/>
            <person name="Marco M.L."/>
            <person name="Williams T.R."/>
            <person name="You I.H."/>
        </authorList>
    </citation>
    <scope>NUCLEOTIDE SEQUENCE [LARGE SCALE GENOMIC DNA]</scope>
    <source>
        <strain evidence="2 3">TRW2</strain>
    </source>
</reference>
<feature type="transmembrane region" description="Helical" evidence="1">
    <location>
        <begin position="150"/>
        <end position="173"/>
    </location>
</feature>
<organism evidence="2 3">
    <name type="scientific">Enterococcus plantarum</name>
    <dbReference type="NCBI Taxonomy" id="1077675"/>
    <lineage>
        <taxon>Bacteria</taxon>
        <taxon>Bacillati</taxon>
        <taxon>Bacillota</taxon>
        <taxon>Bacilli</taxon>
        <taxon>Lactobacillales</taxon>
        <taxon>Enterococcaceae</taxon>
        <taxon>Enterococcus</taxon>
    </lineage>
</organism>
<keyword evidence="1" id="KW-0472">Membrane</keyword>
<keyword evidence="1" id="KW-0812">Transmembrane</keyword>
<evidence type="ECO:0000256" key="1">
    <source>
        <dbReference type="SAM" id="Phobius"/>
    </source>
</evidence>
<feature type="transmembrane region" description="Helical" evidence="1">
    <location>
        <begin position="87"/>
        <end position="108"/>
    </location>
</feature>
<evidence type="ECO:0000313" key="2">
    <source>
        <dbReference type="EMBL" id="PZL73305.1"/>
    </source>
</evidence>
<dbReference type="AlphaFoldDB" id="A0A2W4BA96"/>
<dbReference type="EMBL" id="PIEU01000071">
    <property type="protein sequence ID" value="PZL73305.1"/>
    <property type="molecule type" value="Genomic_DNA"/>
</dbReference>
<dbReference type="Proteomes" id="UP000249828">
    <property type="component" value="Unassembled WGS sequence"/>
</dbReference>
<name>A0A2W4BA96_9ENTE</name>
<keyword evidence="3" id="KW-1185">Reference proteome</keyword>
<evidence type="ECO:0000313" key="3">
    <source>
        <dbReference type="Proteomes" id="UP000249828"/>
    </source>
</evidence>
<feature type="transmembrane region" description="Helical" evidence="1">
    <location>
        <begin position="45"/>
        <end position="66"/>
    </location>
</feature>
<keyword evidence="1" id="KW-1133">Transmembrane helix</keyword>
<protein>
    <submittedName>
        <fullName evidence="2">Uncharacterized protein</fullName>
    </submittedName>
</protein>
<comment type="caution">
    <text evidence="2">The sequence shown here is derived from an EMBL/GenBank/DDBJ whole genome shotgun (WGS) entry which is preliminary data.</text>
</comment>